<keyword evidence="2" id="KW-1185">Reference proteome</keyword>
<organism evidence="1 2">
    <name type="scientific">Kaistia defluvii</name>
    <dbReference type="NCBI Taxonomy" id="410841"/>
    <lineage>
        <taxon>Bacteria</taxon>
        <taxon>Pseudomonadati</taxon>
        <taxon>Pseudomonadota</taxon>
        <taxon>Alphaproteobacteria</taxon>
        <taxon>Hyphomicrobiales</taxon>
        <taxon>Kaistiaceae</taxon>
        <taxon>Kaistia</taxon>
    </lineage>
</organism>
<dbReference type="EMBL" id="JBEPSM010000005">
    <property type="protein sequence ID" value="MET4636585.1"/>
    <property type="molecule type" value="Genomic_DNA"/>
</dbReference>
<dbReference type="RefSeq" id="WP_354554280.1">
    <property type="nucleotide sequence ID" value="NZ_JBEPSM010000005.1"/>
</dbReference>
<proteinExistence type="predicted"/>
<evidence type="ECO:0000313" key="2">
    <source>
        <dbReference type="Proteomes" id="UP001549321"/>
    </source>
</evidence>
<name>A0ABV2R5S6_9HYPH</name>
<evidence type="ECO:0000313" key="1">
    <source>
        <dbReference type="EMBL" id="MET4636585.1"/>
    </source>
</evidence>
<sequence>MPIKDAVDLAEFFVDTTAGYTRFKRGAGIVGGPTESAAITKHEGFKWVRRKHYFDEALNPGR</sequence>
<dbReference type="Proteomes" id="UP001549321">
    <property type="component" value="Unassembled WGS sequence"/>
</dbReference>
<protein>
    <submittedName>
        <fullName evidence="1">Uncharacterized protein</fullName>
    </submittedName>
</protein>
<reference evidence="1 2" key="1">
    <citation type="submission" date="2024-06" db="EMBL/GenBank/DDBJ databases">
        <title>Sorghum-associated microbial communities from plants grown in Nebraska, USA.</title>
        <authorList>
            <person name="Schachtman D."/>
        </authorList>
    </citation>
    <scope>NUCLEOTIDE SEQUENCE [LARGE SCALE GENOMIC DNA]</scope>
    <source>
        <strain evidence="1 2">3207</strain>
    </source>
</reference>
<gene>
    <name evidence="1" type="ORF">ABIE08_004548</name>
</gene>
<comment type="caution">
    <text evidence="1">The sequence shown here is derived from an EMBL/GenBank/DDBJ whole genome shotgun (WGS) entry which is preliminary data.</text>
</comment>
<accession>A0ABV2R5S6</accession>